<feature type="domain" description="NodB homology" evidence="2">
    <location>
        <begin position="38"/>
        <end position="224"/>
    </location>
</feature>
<dbReference type="CDD" id="cd10959">
    <property type="entry name" value="CE4_NodB_like_3"/>
    <property type="match status" value="1"/>
</dbReference>
<dbReference type="Proteomes" id="UP001229409">
    <property type="component" value="Unassembled WGS sequence"/>
</dbReference>
<sequence length="232" mass="26598">MKQTFIILISALLVYTIIPTLIIRLFGIGVYKRGTGEQPIALTFDDGPDPEFTPLLLDLLKKYNIKGTFFVLGRKAEKYPDLIQRMHNEGHLVGIHNYVHWSNALMSPKRVREQVNKTANVINRIIGEKAFYYRPPWGVINLFDFFLMKQFRMILWSVIVGDWKSSGGKQKIKQRLLSKLRGGAVIVLHDSGQTFGADRDAPAYMLEALNEFIIEALYTGYCFQRVDEKRAA</sequence>
<evidence type="ECO:0000313" key="5">
    <source>
        <dbReference type="Proteomes" id="UP000094974"/>
    </source>
</evidence>
<organism evidence="3 6">
    <name type="scientific">Paenibacillus polymyxa</name>
    <name type="common">Bacillus polymyxa</name>
    <dbReference type="NCBI Taxonomy" id="1406"/>
    <lineage>
        <taxon>Bacteria</taxon>
        <taxon>Bacillati</taxon>
        <taxon>Bacillota</taxon>
        <taxon>Bacilli</taxon>
        <taxon>Bacillales</taxon>
        <taxon>Paenibacillaceae</taxon>
        <taxon>Paenibacillus</taxon>
    </lineage>
</organism>
<dbReference type="PROSITE" id="PS51677">
    <property type="entry name" value="NODB"/>
    <property type="match status" value="1"/>
</dbReference>
<reference evidence="5" key="1">
    <citation type="submission" date="2016-05" db="EMBL/GenBank/DDBJ databases">
        <title>Whole genome shotgun sequencing of cultured foodborne pathogen.</title>
        <authorList>
            <person name="Zheng J."/>
            <person name="Timme R."/>
            <person name="Allard M."/>
            <person name="Strain E."/>
            <person name="Luo Y."/>
            <person name="Brown E."/>
        </authorList>
    </citation>
    <scope>NUCLEOTIDE SEQUENCE [LARGE SCALE GENOMIC DNA]</scope>
    <source>
        <strain evidence="5">CFSAN034343</strain>
    </source>
</reference>
<dbReference type="InterPro" id="IPR050248">
    <property type="entry name" value="Polysacc_deacetylase_ArnD"/>
</dbReference>
<dbReference type="GO" id="GO:0005975">
    <property type="term" value="P:carbohydrate metabolic process"/>
    <property type="evidence" value="ECO:0007669"/>
    <property type="project" value="InterPro"/>
</dbReference>
<evidence type="ECO:0000259" key="2">
    <source>
        <dbReference type="PROSITE" id="PS51677"/>
    </source>
</evidence>
<evidence type="ECO:0000256" key="1">
    <source>
        <dbReference type="SAM" id="Phobius"/>
    </source>
</evidence>
<dbReference type="InterPro" id="IPR002509">
    <property type="entry name" value="NODB_dom"/>
</dbReference>
<dbReference type="Proteomes" id="UP000094974">
    <property type="component" value="Unassembled WGS sequence"/>
</dbReference>
<dbReference type="PANTHER" id="PTHR10587:SF137">
    <property type="entry name" value="4-DEOXY-4-FORMAMIDO-L-ARABINOSE-PHOSPHOUNDECAPRENOL DEFORMYLASE ARND-RELATED"/>
    <property type="match status" value="1"/>
</dbReference>
<dbReference type="Pfam" id="PF01522">
    <property type="entry name" value="Polysacc_deac_1"/>
    <property type="match status" value="1"/>
</dbReference>
<accession>A0AAJ3J5F2</accession>
<gene>
    <name evidence="4" type="ORF">A7312_20015</name>
    <name evidence="3" type="ORF">QDS18_27070</name>
</gene>
<dbReference type="GO" id="GO:0016810">
    <property type="term" value="F:hydrolase activity, acting on carbon-nitrogen (but not peptide) bonds"/>
    <property type="evidence" value="ECO:0007669"/>
    <property type="project" value="InterPro"/>
</dbReference>
<dbReference type="EMBL" id="LYND01000011">
    <property type="protein sequence ID" value="ODA11719.1"/>
    <property type="molecule type" value="Genomic_DNA"/>
</dbReference>
<feature type="transmembrane region" description="Helical" evidence="1">
    <location>
        <begin position="6"/>
        <end position="26"/>
    </location>
</feature>
<dbReference type="InterPro" id="IPR011330">
    <property type="entry name" value="Glyco_hydro/deAcase_b/a-brl"/>
</dbReference>
<evidence type="ECO:0000313" key="3">
    <source>
        <dbReference type="EMBL" id="MDH2334537.1"/>
    </source>
</evidence>
<keyword evidence="1" id="KW-0472">Membrane</keyword>
<evidence type="ECO:0000313" key="4">
    <source>
        <dbReference type="EMBL" id="ODA11719.1"/>
    </source>
</evidence>
<keyword evidence="1" id="KW-1133">Transmembrane helix</keyword>
<comment type="caution">
    <text evidence="3">The sequence shown here is derived from an EMBL/GenBank/DDBJ whole genome shotgun (WGS) entry which is preliminary data.</text>
</comment>
<dbReference type="SUPFAM" id="SSF88713">
    <property type="entry name" value="Glycoside hydrolase/deacetylase"/>
    <property type="match status" value="1"/>
</dbReference>
<reference evidence="4" key="2">
    <citation type="submission" date="2016-05" db="EMBL/GenBank/DDBJ databases">
        <authorList>
            <person name="Zheng J."/>
            <person name="Timme R."/>
            <person name="Allard M."/>
            <person name="Strain E."/>
            <person name="Luo Y."/>
            <person name="Brown E."/>
        </authorList>
    </citation>
    <scope>NUCLEOTIDE SEQUENCE</scope>
    <source>
        <strain evidence="4">CFSAN034343</strain>
    </source>
</reference>
<reference evidence="3" key="3">
    <citation type="submission" date="2023-04" db="EMBL/GenBank/DDBJ databases">
        <title>Uncovering the Secrets of Slow-Growing Bacteria in Tropical Savanna Soil through Cultivation and Genomic Analysis.</title>
        <authorList>
            <person name="Goncalves O.S."/>
            <person name="Santana M.F."/>
        </authorList>
    </citation>
    <scope>NUCLEOTIDE SEQUENCE</scope>
    <source>
        <strain evidence="3">ANTI</strain>
    </source>
</reference>
<dbReference type="RefSeq" id="WP_023990451.1">
    <property type="nucleotide sequence ID" value="NZ_CP011420.1"/>
</dbReference>
<keyword evidence="5" id="KW-1185">Reference proteome</keyword>
<evidence type="ECO:0000313" key="6">
    <source>
        <dbReference type="Proteomes" id="UP001229409"/>
    </source>
</evidence>
<name>A0AAJ3J5F2_PAEPO</name>
<proteinExistence type="predicted"/>
<dbReference type="PANTHER" id="PTHR10587">
    <property type="entry name" value="GLYCOSYL TRANSFERASE-RELATED"/>
    <property type="match status" value="1"/>
</dbReference>
<dbReference type="Gene3D" id="3.20.20.370">
    <property type="entry name" value="Glycoside hydrolase/deacetylase"/>
    <property type="match status" value="1"/>
</dbReference>
<dbReference type="AlphaFoldDB" id="A0AAJ3J5F2"/>
<keyword evidence="1" id="KW-0812">Transmembrane</keyword>
<dbReference type="EMBL" id="JARVWT010000024">
    <property type="protein sequence ID" value="MDH2334537.1"/>
    <property type="molecule type" value="Genomic_DNA"/>
</dbReference>
<protein>
    <submittedName>
        <fullName evidence="3 4">Polysaccharide deacetylase</fullName>
    </submittedName>
</protein>